<keyword evidence="8" id="KW-1185">Reference proteome</keyword>
<evidence type="ECO:0000259" key="5">
    <source>
        <dbReference type="Pfam" id="PF08501"/>
    </source>
</evidence>
<name>A0ABR3YH73_9PEZI</name>
<dbReference type="CDD" id="cd01065">
    <property type="entry name" value="NAD_bind_Shikimate_DH"/>
    <property type="match status" value="1"/>
</dbReference>
<dbReference type="SUPFAM" id="SSF52540">
    <property type="entry name" value="P-loop containing nucleoside triphosphate hydrolases"/>
    <property type="match status" value="1"/>
</dbReference>
<evidence type="ECO:0008006" key="9">
    <source>
        <dbReference type="Google" id="ProtNLM"/>
    </source>
</evidence>
<comment type="caution">
    <text evidence="7">The sequence shown here is derived from an EMBL/GenBank/DDBJ whole genome shotgun (WGS) entry which is preliminary data.</text>
</comment>
<evidence type="ECO:0000313" key="8">
    <source>
        <dbReference type="Proteomes" id="UP001583186"/>
    </source>
</evidence>
<dbReference type="Pfam" id="PF18317">
    <property type="entry name" value="SDH_C"/>
    <property type="match status" value="1"/>
</dbReference>
<evidence type="ECO:0000256" key="1">
    <source>
        <dbReference type="ARBA" id="ARBA00006477"/>
    </source>
</evidence>
<comment type="similarity">
    <text evidence="1">In the 2nd section; belongs to the type-I 3-dehydroquinase family.</text>
</comment>
<dbReference type="SUPFAM" id="SSF51569">
    <property type="entry name" value="Aldolase"/>
    <property type="match status" value="1"/>
</dbReference>
<dbReference type="Gene3D" id="3.40.50.10860">
    <property type="entry name" value="Leucine Dehydrogenase, chain A, domain 1"/>
    <property type="match status" value="1"/>
</dbReference>
<dbReference type="InterPro" id="IPR041121">
    <property type="entry name" value="SDH_C"/>
</dbReference>
<dbReference type="InterPro" id="IPR001381">
    <property type="entry name" value="DHquinase_I"/>
</dbReference>
<dbReference type="SUPFAM" id="SSF51735">
    <property type="entry name" value="NAD(P)-binding Rossmann-fold domains"/>
    <property type="match status" value="1"/>
</dbReference>
<proteinExistence type="inferred from homology"/>
<evidence type="ECO:0000313" key="7">
    <source>
        <dbReference type="EMBL" id="KAL1887375.1"/>
    </source>
</evidence>
<dbReference type="Pfam" id="PF08501">
    <property type="entry name" value="Shikimate_dh_N"/>
    <property type="match status" value="1"/>
</dbReference>
<dbReference type="PANTHER" id="PTHR21089:SF1">
    <property type="entry name" value="BIFUNCTIONAL 3-DEHYDROQUINATE DEHYDRATASE_SHIKIMATE DEHYDROGENASE, CHLOROPLASTIC"/>
    <property type="match status" value="1"/>
</dbReference>
<feature type="region of interest" description="Disordered" evidence="3">
    <location>
        <begin position="702"/>
        <end position="730"/>
    </location>
</feature>
<dbReference type="Pfam" id="PF01202">
    <property type="entry name" value="SKI"/>
    <property type="match status" value="1"/>
</dbReference>
<dbReference type="EMBL" id="JAWCUI010000124">
    <property type="protein sequence ID" value="KAL1887375.1"/>
    <property type="molecule type" value="Genomic_DNA"/>
</dbReference>
<evidence type="ECO:0000256" key="3">
    <source>
        <dbReference type="SAM" id="MobiDB-lite"/>
    </source>
</evidence>
<dbReference type="Proteomes" id="UP001583186">
    <property type="component" value="Unassembled WGS sequence"/>
</dbReference>
<dbReference type="Gene3D" id="3.20.20.70">
    <property type="entry name" value="Aldolase class I"/>
    <property type="match status" value="1"/>
</dbReference>
<dbReference type="PRINTS" id="PR01100">
    <property type="entry name" value="SHIKIMTKNASE"/>
</dbReference>
<feature type="domain" description="Quinate/shikimate 5-dehydrogenase/glutamyl-tRNA reductase" evidence="4">
    <location>
        <begin position="641"/>
        <end position="700"/>
    </location>
</feature>
<gene>
    <name evidence="7" type="ORF">Sste5346_010255</name>
</gene>
<dbReference type="Pfam" id="PF01488">
    <property type="entry name" value="Shikimate_DH"/>
    <property type="match status" value="1"/>
</dbReference>
<reference evidence="7 8" key="1">
    <citation type="journal article" date="2024" name="IMA Fungus">
        <title>IMA Genome - F19 : A genome assembly and annotation guide to empower mycologists, including annotated draft genome sequences of Ceratocystis pirilliformis, Diaporthe australafricana, Fusarium ophioides, Paecilomyces lecythidis, and Sporothrix stenoceras.</title>
        <authorList>
            <person name="Aylward J."/>
            <person name="Wilson A.M."/>
            <person name="Visagie C.M."/>
            <person name="Spraker J."/>
            <person name="Barnes I."/>
            <person name="Buitendag C."/>
            <person name="Ceriani C."/>
            <person name="Del Mar Angel L."/>
            <person name="du Plessis D."/>
            <person name="Fuchs T."/>
            <person name="Gasser K."/>
            <person name="Kramer D."/>
            <person name="Li W."/>
            <person name="Munsamy K."/>
            <person name="Piso A."/>
            <person name="Price J.L."/>
            <person name="Sonnekus B."/>
            <person name="Thomas C."/>
            <person name="van der Nest A."/>
            <person name="van Dijk A."/>
            <person name="van Heerden A."/>
            <person name="van Vuuren N."/>
            <person name="Yilmaz N."/>
            <person name="Duong T.A."/>
            <person name="van der Merwe N.A."/>
            <person name="Wingfield M.J."/>
            <person name="Wingfield B.D."/>
        </authorList>
    </citation>
    <scope>NUCLEOTIDE SEQUENCE [LARGE SCALE GENOMIC DNA]</scope>
    <source>
        <strain evidence="7 8">CMW 5346</strain>
    </source>
</reference>
<dbReference type="InterPro" id="IPR006151">
    <property type="entry name" value="Shikm_DH/Glu-tRNA_Rdtase"/>
</dbReference>
<dbReference type="InterPro" id="IPR046346">
    <property type="entry name" value="Aminoacid_DH-like_N_sf"/>
</dbReference>
<feature type="domain" description="Shikimate dehydrogenase substrate binding N-terminal" evidence="5">
    <location>
        <begin position="511"/>
        <end position="591"/>
    </location>
</feature>
<dbReference type="CDD" id="cd00502">
    <property type="entry name" value="DHQase_I"/>
    <property type="match status" value="1"/>
</dbReference>
<dbReference type="Pfam" id="PF01487">
    <property type="entry name" value="DHquinase_I"/>
    <property type="match status" value="1"/>
</dbReference>
<dbReference type="Gene3D" id="3.40.50.300">
    <property type="entry name" value="P-loop containing nucleotide triphosphate hydrolases"/>
    <property type="match status" value="1"/>
</dbReference>
<evidence type="ECO:0000259" key="4">
    <source>
        <dbReference type="Pfam" id="PF01488"/>
    </source>
</evidence>
<dbReference type="InterPro" id="IPR027417">
    <property type="entry name" value="P-loop_NTPase"/>
</dbReference>
<dbReference type="InterPro" id="IPR013785">
    <property type="entry name" value="Aldolase_TIM"/>
</dbReference>
<dbReference type="InterPro" id="IPR022893">
    <property type="entry name" value="Shikimate_DH_fam"/>
</dbReference>
<dbReference type="InterPro" id="IPR031322">
    <property type="entry name" value="Shikimate/glucono_kinase"/>
</dbReference>
<sequence length="854" mass="93021">MTRTTQPFLAPNALSAPAAALDSNEAWDQDASILLLGIRGSGKTSLAILAASCIDFRVVDADQHFYRETGLPRAVFASQHGFEEYRQRELELMRSLLTDNPVRCIIVCGPGSAEGTGQELLAAFRKHHPVVHIIRDPQEIDQYLRTNDLAKIARLSQLIAPSYRALSNFEFYNLSEPADSTDPTDVDNAAGDAHALSSAPHVSYHPSLVLKHVEYDFLRLIYSVLDQGSCPSVLKARHCLSFLPPESKSFTYVLPIAFDRVLEIAADLRNTDLIVDALELVVSLDRFLGDDGTLDHAAATAVAKTYYTLRRNVRLPIIVHVPAPDAASSAAKPGVWAAYQDVLRYGLRLAPEYLTLDLRCDTQAALALTTQKHSTKIIGHFFDEHPGPDAWDSPARLRLVDCARQYGCNLVRIYQQATSPADNAAVQRFRSRVQELDRRGPDTALPLIAYNTGRMGRASCFVNSVLTPVTHELVAGRQGGAGTADDALLTVQAAQRALYESFTLDPLMFGIFGNAVTAAMSPVMHNAAFRFCGMPHHYRTFQSSSLSDMEHFVREPTFGGASISAPFKKAIIATLDYVSPEARAIGAVNTLIPLRAPMLQSLVDGNRQGPVVALFGDNTDWIGIHSCINRNLSPINAVRRRTTALVLGAGGMAQAAVYALIRLGVKTIFIYNRTLTNAEKLVRQFNGQSFSVHNMDLMADNTEERRPGTDSSSSSNSNSGSGSVTPPIRKTGPVAVHAMPSIDEPWPAGIAPPTIVVACIARVSKDGVPVPDIVLPESWLSSPTGGVVVELAYNPIDTPLIQQVRSLSRQGWIPVHGLQVLPEQGFAQFELFTGRKAPEFTMRAEVRKCAESTT</sequence>
<evidence type="ECO:0000256" key="2">
    <source>
        <dbReference type="ARBA" id="ARBA00009349"/>
    </source>
</evidence>
<dbReference type="Gene3D" id="3.40.50.720">
    <property type="entry name" value="NAD(P)-binding Rossmann-like Domain"/>
    <property type="match status" value="1"/>
</dbReference>
<dbReference type="PANTHER" id="PTHR21089">
    <property type="entry name" value="SHIKIMATE DEHYDROGENASE"/>
    <property type="match status" value="1"/>
</dbReference>
<dbReference type="SUPFAM" id="SSF53223">
    <property type="entry name" value="Aminoacid dehydrogenase-like, N-terminal domain"/>
    <property type="match status" value="1"/>
</dbReference>
<dbReference type="InterPro" id="IPR013708">
    <property type="entry name" value="Shikimate_DH-bd_N"/>
</dbReference>
<feature type="compositionally biased region" description="Low complexity" evidence="3">
    <location>
        <begin position="711"/>
        <end position="723"/>
    </location>
</feature>
<protein>
    <recommendedName>
        <fullName evidence="9">Quinate repressor protein</fullName>
    </recommendedName>
</protein>
<dbReference type="InterPro" id="IPR036291">
    <property type="entry name" value="NAD(P)-bd_dom_sf"/>
</dbReference>
<feature type="domain" description="SDH C-terminal" evidence="6">
    <location>
        <begin position="817"/>
        <end position="847"/>
    </location>
</feature>
<evidence type="ECO:0000259" key="6">
    <source>
        <dbReference type="Pfam" id="PF18317"/>
    </source>
</evidence>
<comment type="similarity">
    <text evidence="2">In the N-terminal section; belongs to the shikimate kinase family.</text>
</comment>
<accession>A0ABR3YH73</accession>
<organism evidence="7 8">
    <name type="scientific">Sporothrix stenoceras</name>
    <dbReference type="NCBI Taxonomy" id="5173"/>
    <lineage>
        <taxon>Eukaryota</taxon>
        <taxon>Fungi</taxon>
        <taxon>Dikarya</taxon>
        <taxon>Ascomycota</taxon>
        <taxon>Pezizomycotina</taxon>
        <taxon>Sordariomycetes</taxon>
        <taxon>Sordariomycetidae</taxon>
        <taxon>Ophiostomatales</taxon>
        <taxon>Ophiostomataceae</taxon>
        <taxon>Sporothrix</taxon>
    </lineage>
</organism>